<evidence type="ECO:0000313" key="1">
    <source>
        <dbReference type="EMBL" id="PAP76776.1"/>
    </source>
</evidence>
<dbReference type="Proteomes" id="UP000216339">
    <property type="component" value="Unassembled WGS sequence"/>
</dbReference>
<evidence type="ECO:0008006" key="3">
    <source>
        <dbReference type="Google" id="ProtNLM"/>
    </source>
</evidence>
<proteinExistence type="predicted"/>
<dbReference type="AlphaFoldDB" id="A0A271IZV6"/>
<organism evidence="1 2">
    <name type="scientific">Rubrivirga marina</name>
    <dbReference type="NCBI Taxonomy" id="1196024"/>
    <lineage>
        <taxon>Bacteria</taxon>
        <taxon>Pseudomonadati</taxon>
        <taxon>Rhodothermota</taxon>
        <taxon>Rhodothermia</taxon>
        <taxon>Rhodothermales</taxon>
        <taxon>Rubricoccaceae</taxon>
        <taxon>Rubrivirga</taxon>
    </lineage>
</organism>
<reference evidence="1 2" key="1">
    <citation type="submission" date="2016-11" db="EMBL/GenBank/DDBJ databases">
        <title>Study of marine rhodopsin-containing bacteria.</title>
        <authorList>
            <person name="Yoshizawa S."/>
            <person name="Kumagai Y."/>
            <person name="Kogure K."/>
        </authorList>
    </citation>
    <scope>NUCLEOTIDE SEQUENCE [LARGE SCALE GENOMIC DNA]</scope>
    <source>
        <strain evidence="1 2">SAORIC-28</strain>
    </source>
</reference>
<dbReference type="EMBL" id="MQWD01000001">
    <property type="protein sequence ID" value="PAP76776.1"/>
    <property type="molecule type" value="Genomic_DNA"/>
</dbReference>
<evidence type="ECO:0000313" key="2">
    <source>
        <dbReference type="Proteomes" id="UP000216339"/>
    </source>
</evidence>
<dbReference type="RefSeq" id="WP_095510442.1">
    <property type="nucleotide sequence ID" value="NZ_MQWD01000001.1"/>
</dbReference>
<name>A0A271IZV6_9BACT</name>
<comment type="caution">
    <text evidence="1">The sequence shown here is derived from an EMBL/GenBank/DDBJ whole genome shotgun (WGS) entry which is preliminary data.</text>
</comment>
<dbReference type="OrthoDB" id="1492350at2"/>
<keyword evidence="2" id="KW-1185">Reference proteome</keyword>
<protein>
    <recommendedName>
        <fullName evidence="3">TIGR02453 family protein</fullName>
    </recommendedName>
</protein>
<accession>A0A271IZV6</accession>
<sequence length="259" mass="29263">MTPDLPPVPDAAPPFGRPQPLDLTFEGFPVEGYEALAALRDDPHIGTYRDLKDVLDRAVTAPFKRYRDDLAVNWVIPNALPFETERNVFSRILKNDFGRGGSHSHLWMSFYRPPRKRLSDVQLSHAVHPDAFRWGIYVGDYAKGIFPAARQRLVEDEGRSLPLLNALIDRGYRLAFAPHVTKPEGHPEFTEPLDAIPEDLGRAKGIWLMRRISREEAEALGPDLVGAAIDAQEELWPLYRFLVEAPALAEETALRRGRP</sequence>
<gene>
    <name evidence="1" type="ORF">BSZ37_10190</name>
</gene>